<dbReference type="AlphaFoldDB" id="A0A4W4DMT5"/>
<reference evidence="2" key="5">
    <citation type="submission" date="2025-09" db="UniProtKB">
        <authorList>
            <consortium name="Ensembl"/>
        </authorList>
    </citation>
    <scope>IDENTIFICATION</scope>
</reference>
<reference evidence="3" key="1">
    <citation type="journal article" date="2014" name="Science">
        <title>Nonhuman genetics. Genomic basis for the convergent evolution of electric organs.</title>
        <authorList>
            <person name="Gallant J.R."/>
            <person name="Traeger L.L."/>
            <person name="Volkening J.D."/>
            <person name="Moffett H."/>
            <person name="Chen P.H."/>
            <person name="Novina C.D."/>
            <person name="Phillips G.N.Jr."/>
            <person name="Anand R."/>
            <person name="Wells G.B."/>
            <person name="Pinch M."/>
            <person name="Guth R."/>
            <person name="Unguez G.A."/>
            <person name="Albert J.S."/>
            <person name="Zakon H.H."/>
            <person name="Samanta M.P."/>
            <person name="Sussman M.R."/>
        </authorList>
    </citation>
    <scope>NUCLEOTIDE SEQUENCE [LARGE SCALE GENOMIC DNA]</scope>
</reference>
<dbReference type="OMA" id="SIQPANC"/>
<reference evidence="2" key="4">
    <citation type="submission" date="2025-08" db="UniProtKB">
        <authorList>
            <consortium name="Ensembl"/>
        </authorList>
    </citation>
    <scope>IDENTIFICATION</scope>
</reference>
<feature type="region of interest" description="Disordered" evidence="1">
    <location>
        <begin position="22"/>
        <end position="42"/>
    </location>
</feature>
<dbReference type="Ensembl" id="ENSEEET00000000347.2">
    <property type="protein sequence ID" value="ENSEEEP00000000339.2"/>
    <property type="gene ID" value="ENSEEEG00000000245.2"/>
</dbReference>
<evidence type="ECO:0000313" key="2">
    <source>
        <dbReference type="Ensembl" id="ENSEEEP00000000339.2"/>
    </source>
</evidence>
<evidence type="ECO:0008006" key="4">
    <source>
        <dbReference type="Google" id="ProtNLM"/>
    </source>
</evidence>
<keyword evidence="3" id="KW-1185">Reference proteome</keyword>
<proteinExistence type="predicted"/>
<dbReference type="GeneTree" id="ENSGT01030000234980"/>
<accession>A0A4W4DMT5</accession>
<organism evidence="2 3">
    <name type="scientific">Electrophorus electricus</name>
    <name type="common">Electric eel</name>
    <name type="synonym">Gymnotus electricus</name>
    <dbReference type="NCBI Taxonomy" id="8005"/>
    <lineage>
        <taxon>Eukaryota</taxon>
        <taxon>Metazoa</taxon>
        <taxon>Chordata</taxon>
        <taxon>Craniata</taxon>
        <taxon>Vertebrata</taxon>
        <taxon>Euteleostomi</taxon>
        <taxon>Actinopterygii</taxon>
        <taxon>Neopterygii</taxon>
        <taxon>Teleostei</taxon>
        <taxon>Ostariophysi</taxon>
        <taxon>Gymnotiformes</taxon>
        <taxon>Gymnotoidei</taxon>
        <taxon>Gymnotidae</taxon>
        <taxon>Electrophorus</taxon>
    </lineage>
</organism>
<dbReference type="Proteomes" id="UP000314983">
    <property type="component" value="Chromosome 7"/>
</dbReference>
<evidence type="ECO:0000313" key="3">
    <source>
        <dbReference type="Proteomes" id="UP000314983"/>
    </source>
</evidence>
<reference evidence="2" key="3">
    <citation type="submission" date="2020-05" db="EMBL/GenBank/DDBJ databases">
        <title>Electrophorus electricus (electric eel) genome, fEleEle1, primary haplotype.</title>
        <authorList>
            <person name="Myers G."/>
            <person name="Meyer A."/>
            <person name="Fedrigo O."/>
            <person name="Formenti G."/>
            <person name="Rhie A."/>
            <person name="Tracey A."/>
            <person name="Sims Y."/>
            <person name="Jarvis E.D."/>
        </authorList>
    </citation>
    <scope>NUCLEOTIDE SEQUENCE [LARGE SCALE GENOMIC DNA]</scope>
</reference>
<evidence type="ECO:0000256" key="1">
    <source>
        <dbReference type="SAM" id="MobiDB-lite"/>
    </source>
</evidence>
<gene>
    <name evidence="2" type="primary">bik</name>
</gene>
<reference evidence="3" key="2">
    <citation type="journal article" date="2017" name="Sci. Adv.">
        <title>A tail of two voltages: Proteomic comparison of the three electric organs of the electric eel.</title>
        <authorList>
            <person name="Traeger L.L."/>
            <person name="Sabat G."/>
            <person name="Barrett-Wilt G.A."/>
            <person name="Wells G.B."/>
            <person name="Sussman M.R."/>
        </authorList>
    </citation>
    <scope>NUCLEOTIDE SEQUENCE [LARGE SCALE GENOMIC DNA]</scope>
</reference>
<sequence>MFCRAASILIYKPEYNMVEEAQEVSSGPFPQAGPHQGGNHTLPDANMSRRSAQLIGRQLAQIGDELDSRWSEKLPNQWPRQAFPNMLTCTVMNGRIMARLWWSKVMPVVQASWLVPLLHTQACQGAMQWIGRVYNSHFPDWSGRTKCCLASAVLLFTAAAFTASQETSES</sequence>
<protein>
    <recommendedName>
        <fullName evidence="4">BCL2 interacting killer</fullName>
    </recommendedName>
</protein>
<name>A0A4W4DMT5_ELEEL</name>